<gene>
    <name evidence="1" type="ORF">SAMN05421748_13218</name>
</gene>
<dbReference type="AlphaFoldDB" id="A0A285K5B4"/>
<keyword evidence="2" id="KW-1185">Reference proteome</keyword>
<evidence type="ECO:0000313" key="2">
    <source>
        <dbReference type="Proteomes" id="UP000219612"/>
    </source>
</evidence>
<dbReference type="Proteomes" id="UP000219612">
    <property type="component" value="Unassembled WGS sequence"/>
</dbReference>
<name>A0A285K5B4_9ACTN</name>
<proteinExistence type="predicted"/>
<evidence type="ECO:0000313" key="1">
    <source>
        <dbReference type="EMBL" id="SNY67738.1"/>
    </source>
</evidence>
<accession>A0A285K5B4</accession>
<dbReference type="EMBL" id="OBDY01000032">
    <property type="protein sequence ID" value="SNY67738.1"/>
    <property type="molecule type" value="Genomic_DNA"/>
</dbReference>
<organism evidence="1 2">
    <name type="scientific">Paractinoplanes atraurantiacus</name>
    <dbReference type="NCBI Taxonomy" id="1036182"/>
    <lineage>
        <taxon>Bacteria</taxon>
        <taxon>Bacillati</taxon>
        <taxon>Actinomycetota</taxon>
        <taxon>Actinomycetes</taxon>
        <taxon>Micromonosporales</taxon>
        <taxon>Micromonosporaceae</taxon>
        <taxon>Paractinoplanes</taxon>
    </lineage>
</organism>
<protein>
    <submittedName>
        <fullName evidence="1">Uncharacterized protein</fullName>
    </submittedName>
</protein>
<sequence>MSANGRWSGRAPWDSIGSVTEYDADQLTAGFRSMTMLTALVGRGGRPAAVSPTIALRAAEKQYGWLPVRIGDRQQIAVITNLRLILAETEVPLWAITRIRPGDAPFAVALEIIGREEPLVLSGPWVPWMSVVICAELYGTAWPPAYAPAPGNNRENLVTA</sequence>
<reference evidence="2" key="1">
    <citation type="submission" date="2017-09" db="EMBL/GenBank/DDBJ databases">
        <authorList>
            <person name="Varghese N."/>
            <person name="Submissions S."/>
        </authorList>
    </citation>
    <scope>NUCLEOTIDE SEQUENCE [LARGE SCALE GENOMIC DNA]</scope>
    <source>
        <strain evidence="2">CGMCC 4.6857</strain>
    </source>
</reference>